<dbReference type="PANTHER" id="PTHR42953:SF3">
    <property type="entry name" value="HIGH-AFFINITY ZINC UPTAKE SYSTEM PROTEIN ZNUA"/>
    <property type="match status" value="1"/>
</dbReference>
<evidence type="ECO:0000256" key="1">
    <source>
        <dbReference type="ARBA" id="ARBA00011028"/>
    </source>
</evidence>
<evidence type="ECO:0000256" key="3">
    <source>
        <dbReference type="ARBA" id="ARBA00022448"/>
    </source>
</evidence>
<dbReference type="Proteomes" id="UP001193680">
    <property type="component" value="Unassembled WGS sequence"/>
</dbReference>
<dbReference type="InterPro" id="IPR050492">
    <property type="entry name" value="Bact_metal-bind_prot9"/>
</dbReference>
<evidence type="ECO:0000256" key="6">
    <source>
        <dbReference type="SAM" id="MobiDB-lite"/>
    </source>
</evidence>
<dbReference type="SUPFAM" id="SSF53807">
    <property type="entry name" value="Helical backbone' metal receptor"/>
    <property type="match status" value="1"/>
</dbReference>
<dbReference type="EMBL" id="JACBGI020000021">
    <property type="protein sequence ID" value="MBF6058572.1"/>
    <property type="molecule type" value="Genomic_DNA"/>
</dbReference>
<dbReference type="Gene3D" id="3.40.50.1980">
    <property type="entry name" value="Nitrogenase molybdenum iron protein domain"/>
    <property type="match status" value="2"/>
</dbReference>
<evidence type="ECO:0000313" key="9">
    <source>
        <dbReference type="Proteomes" id="UP001193680"/>
    </source>
</evidence>
<comment type="similarity">
    <text evidence="1">Belongs to the bacterial solute-binding protein 9 family.</text>
</comment>
<evidence type="ECO:0000313" key="8">
    <source>
        <dbReference type="EMBL" id="MBF6058572.1"/>
    </source>
</evidence>
<proteinExistence type="inferred from homology"/>
<sequence length="323" mass="36221">MKKLLGMLCGLWILPAMPAKAINITVSVPPLAGMIAPLLDQDDELQLLLTPGASPHGFQLKPSHLQALHTSDLVITVGTPVDAWAQKVKLPDGQTLRMAQLEGIETLPFRAGGIWQKGGHVHADEHEHDEHHEHEQQAADSHKELPPYDGHIWMSVDNARILIQAASRKLQQLKPESSAEIAQRTEDWLAKISVQDVKNQTILNPFQEVPFLVLHDAFHYFEHHYGLNGVGSIRLNPEIAPSLKRILELRARVKAGEVQCIFKEPQFPEKRILAVTKGLEVNTETLDPMGVTYAPEGKQFSDYDLFIGELARHMQNCFEKKRD</sequence>
<keyword evidence="4 7" id="KW-0732">Signal</keyword>
<gene>
    <name evidence="8" type="ORF">H8792_009490</name>
</gene>
<evidence type="ECO:0000256" key="4">
    <source>
        <dbReference type="ARBA" id="ARBA00022729"/>
    </source>
</evidence>
<keyword evidence="3" id="KW-0813">Transport</keyword>
<keyword evidence="9" id="KW-1185">Reference proteome</keyword>
<dbReference type="InterPro" id="IPR006127">
    <property type="entry name" value="ZnuA-like"/>
</dbReference>
<evidence type="ECO:0000256" key="7">
    <source>
        <dbReference type="SAM" id="SignalP"/>
    </source>
</evidence>
<comment type="caution">
    <text evidence="8">The sequence shown here is derived from an EMBL/GenBank/DDBJ whole genome shotgun (WGS) entry which is preliminary data.</text>
</comment>
<dbReference type="Pfam" id="PF01297">
    <property type="entry name" value="ZnuA"/>
    <property type="match status" value="1"/>
</dbReference>
<dbReference type="PANTHER" id="PTHR42953">
    <property type="entry name" value="HIGH-AFFINITY ZINC UPTAKE SYSTEM PROTEIN ZNUA-RELATED"/>
    <property type="match status" value="1"/>
</dbReference>
<keyword evidence="5" id="KW-0864">Zinc transport</keyword>
<name>A0ABS0BXQ0_9GAMM</name>
<dbReference type="RefSeq" id="WP_185978714.1">
    <property type="nucleotide sequence ID" value="NZ_JACBGI020000021.1"/>
</dbReference>
<keyword evidence="5" id="KW-0862">Zinc</keyword>
<feature type="signal peptide" evidence="7">
    <location>
        <begin position="1"/>
        <end position="21"/>
    </location>
</feature>
<feature type="region of interest" description="Disordered" evidence="6">
    <location>
        <begin position="122"/>
        <end position="144"/>
    </location>
</feature>
<feature type="chain" id="PRO_5046423483" description="High-affinity zinc uptake system protein ZnuA" evidence="7">
    <location>
        <begin position="22"/>
        <end position="323"/>
    </location>
</feature>
<evidence type="ECO:0000256" key="2">
    <source>
        <dbReference type="ARBA" id="ARBA00015915"/>
    </source>
</evidence>
<evidence type="ECO:0000256" key="5">
    <source>
        <dbReference type="ARBA" id="ARBA00022906"/>
    </source>
</evidence>
<keyword evidence="5" id="KW-0406">Ion transport</keyword>
<accession>A0ABS0BXQ0</accession>
<organism evidence="8 9">
    <name type="scientific">Thiomicrorhabdus heinhorstiae</name>
    <dbReference type="NCBI Taxonomy" id="2748010"/>
    <lineage>
        <taxon>Bacteria</taxon>
        <taxon>Pseudomonadati</taxon>
        <taxon>Pseudomonadota</taxon>
        <taxon>Gammaproteobacteria</taxon>
        <taxon>Thiotrichales</taxon>
        <taxon>Piscirickettsiaceae</taxon>
        <taxon>Thiomicrorhabdus</taxon>
    </lineage>
</organism>
<reference evidence="8 9" key="2">
    <citation type="submission" date="2020-11" db="EMBL/GenBank/DDBJ databases">
        <title>Sulfur oxidizing isolate from Hospital Hole Sinkhole.</title>
        <authorList>
            <person name="Scott K.M."/>
        </authorList>
    </citation>
    <scope>NUCLEOTIDE SEQUENCE [LARGE SCALE GENOMIC DNA]</scope>
    <source>
        <strain evidence="8 9">HH1</strain>
    </source>
</reference>
<reference evidence="8 9" key="1">
    <citation type="submission" date="2020-06" db="EMBL/GenBank/DDBJ databases">
        <authorList>
            <person name="Scott K."/>
        </authorList>
    </citation>
    <scope>NUCLEOTIDE SEQUENCE [LARGE SCALE GENOMIC DNA]</scope>
    <source>
        <strain evidence="8 9">HH1</strain>
    </source>
</reference>
<protein>
    <recommendedName>
        <fullName evidence="2">High-affinity zinc uptake system protein ZnuA</fullName>
    </recommendedName>
</protein>